<feature type="transmembrane region" description="Helical" evidence="1">
    <location>
        <begin position="89"/>
        <end position="112"/>
    </location>
</feature>
<feature type="transmembrane region" description="Helical" evidence="1">
    <location>
        <begin position="168"/>
        <end position="185"/>
    </location>
</feature>
<dbReference type="EMBL" id="FUYS01000011">
    <property type="protein sequence ID" value="SKB87832.1"/>
    <property type="molecule type" value="Genomic_DNA"/>
</dbReference>
<accession>A0A1T5EV38</accession>
<name>A0A1T5EV38_9SPHI</name>
<feature type="transmembrane region" description="Helical" evidence="1">
    <location>
        <begin position="59"/>
        <end position="77"/>
    </location>
</feature>
<dbReference type="Proteomes" id="UP000190541">
    <property type="component" value="Unassembled WGS sequence"/>
</dbReference>
<protein>
    <recommendedName>
        <fullName evidence="4">Yip1 domain-containing protein</fullName>
    </recommendedName>
</protein>
<proteinExistence type="predicted"/>
<dbReference type="RefSeq" id="WP_139378766.1">
    <property type="nucleotide sequence ID" value="NZ_FUYS01000011.1"/>
</dbReference>
<evidence type="ECO:0000256" key="1">
    <source>
        <dbReference type="SAM" id="Phobius"/>
    </source>
</evidence>
<keyword evidence="3" id="KW-1185">Reference proteome</keyword>
<evidence type="ECO:0008006" key="4">
    <source>
        <dbReference type="Google" id="ProtNLM"/>
    </source>
</evidence>
<evidence type="ECO:0000313" key="3">
    <source>
        <dbReference type="Proteomes" id="UP000190541"/>
    </source>
</evidence>
<reference evidence="2 3" key="1">
    <citation type="submission" date="2017-02" db="EMBL/GenBank/DDBJ databases">
        <authorList>
            <person name="Peterson S.W."/>
        </authorList>
    </citation>
    <scope>NUCLEOTIDE SEQUENCE [LARGE SCALE GENOMIC DNA]</scope>
    <source>
        <strain evidence="2 3">DSM 22899</strain>
    </source>
</reference>
<keyword evidence="1" id="KW-0472">Membrane</keyword>
<dbReference type="AlphaFoldDB" id="A0A1T5EV38"/>
<keyword evidence="1" id="KW-1133">Transmembrane helix</keyword>
<gene>
    <name evidence="2" type="ORF">SAMN05660226_03588</name>
</gene>
<dbReference type="OrthoDB" id="674906at2"/>
<feature type="transmembrane region" description="Helical" evidence="1">
    <location>
        <begin position="197"/>
        <end position="214"/>
    </location>
</feature>
<evidence type="ECO:0000313" key="2">
    <source>
        <dbReference type="EMBL" id="SKB87832.1"/>
    </source>
</evidence>
<dbReference type="STRING" id="623280.SAMN05660226_03588"/>
<organism evidence="2 3">
    <name type="scientific">Parapedobacter luteus</name>
    <dbReference type="NCBI Taxonomy" id="623280"/>
    <lineage>
        <taxon>Bacteria</taxon>
        <taxon>Pseudomonadati</taxon>
        <taxon>Bacteroidota</taxon>
        <taxon>Sphingobacteriia</taxon>
        <taxon>Sphingobacteriales</taxon>
        <taxon>Sphingobacteriaceae</taxon>
        <taxon>Parapedobacter</taxon>
    </lineage>
</organism>
<sequence>MESYDNTTVPDPKLMDKDNLKSFYKEQLPSLLKTVFLNPISGTFELFKNPQKGAYNNSILLLLSTMALYLVVPYLLAGKYIREVLSLGVLLKISISSGVFILVISALAFGIKSISGKPIFKNELLVGALCGIGLVLVLVSFVFVRVFSGNIDLFDMMDPSRLLSKLRLLLVFTLYIFLFMVNIFQQSLKASGTKDAISWYISPLAILLAFYVWGKITTAFLKPDMSPF</sequence>
<feature type="transmembrane region" description="Helical" evidence="1">
    <location>
        <begin position="124"/>
        <end position="147"/>
    </location>
</feature>
<keyword evidence="1" id="KW-0812">Transmembrane</keyword>